<dbReference type="EMBL" id="CP155447">
    <property type="protein sequence ID" value="XBH05476.1"/>
    <property type="molecule type" value="Genomic_DNA"/>
</dbReference>
<evidence type="ECO:0000313" key="3">
    <source>
        <dbReference type="EMBL" id="XBH05476.1"/>
    </source>
</evidence>
<dbReference type="PANTHER" id="PTHR34322:SF2">
    <property type="entry name" value="TRANSPOSASE IS200-LIKE DOMAIN-CONTAINING PROTEIN"/>
    <property type="match status" value="1"/>
</dbReference>
<organism evidence="3">
    <name type="scientific">Singulisphaera sp. Ch08</name>
    <dbReference type="NCBI Taxonomy" id="3120278"/>
    <lineage>
        <taxon>Bacteria</taxon>
        <taxon>Pseudomonadati</taxon>
        <taxon>Planctomycetota</taxon>
        <taxon>Planctomycetia</taxon>
        <taxon>Isosphaerales</taxon>
        <taxon>Isosphaeraceae</taxon>
        <taxon>Singulisphaera</taxon>
    </lineage>
</organism>
<dbReference type="SUPFAM" id="SSF143422">
    <property type="entry name" value="Transposase IS200-like"/>
    <property type="match status" value="1"/>
</dbReference>
<dbReference type="GO" id="GO:0004803">
    <property type="term" value="F:transposase activity"/>
    <property type="evidence" value="ECO:0007669"/>
    <property type="project" value="InterPro"/>
</dbReference>
<dbReference type="SMART" id="SM01321">
    <property type="entry name" value="Y1_Tnp"/>
    <property type="match status" value="1"/>
</dbReference>
<dbReference type="RefSeq" id="WP_406698298.1">
    <property type="nucleotide sequence ID" value="NZ_CP155447.1"/>
</dbReference>
<feature type="compositionally biased region" description="Basic and acidic residues" evidence="1">
    <location>
        <begin position="176"/>
        <end position="198"/>
    </location>
</feature>
<name>A0AAU7CLE9_9BACT</name>
<dbReference type="InterPro" id="IPR002686">
    <property type="entry name" value="Transposase_17"/>
</dbReference>
<dbReference type="Pfam" id="PF01797">
    <property type="entry name" value="Y1_Tnp"/>
    <property type="match status" value="1"/>
</dbReference>
<dbReference type="Gene3D" id="3.30.70.1290">
    <property type="entry name" value="Transposase IS200-like"/>
    <property type="match status" value="1"/>
</dbReference>
<feature type="compositionally biased region" description="Basic and acidic residues" evidence="1">
    <location>
        <begin position="207"/>
        <end position="224"/>
    </location>
</feature>
<dbReference type="GO" id="GO:0003677">
    <property type="term" value="F:DNA binding"/>
    <property type="evidence" value="ECO:0007669"/>
    <property type="project" value="InterPro"/>
</dbReference>
<protein>
    <submittedName>
        <fullName evidence="3">Transposase</fullName>
    </submittedName>
</protein>
<proteinExistence type="predicted"/>
<gene>
    <name evidence="3" type="ORF">V5E97_05505</name>
</gene>
<evidence type="ECO:0000259" key="2">
    <source>
        <dbReference type="SMART" id="SM01321"/>
    </source>
</evidence>
<feature type="domain" description="Transposase IS200-like" evidence="2">
    <location>
        <begin position="9"/>
        <end position="124"/>
    </location>
</feature>
<accession>A0AAU7CLE9</accession>
<dbReference type="InterPro" id="IPR036515">
    <property type="entry name" value="Transposase_17_sf"/>
</dbReference>
<dbReference type="PANTHER" id="PTHR34322">
    <property type="entry name" value="TRANSPOSASE, Y1_TNP DOMAIN-CONTAINING"/>
    <property type="match status" value="1"/>
</dbReference>
<dbReference type="GO" id="GO:0006313">
    <property type="term" value="P:DNA transposition"/>
    <property type="evidence" value="ECO:0007669"/>
    <property type="project" value="InterPro"/>
</dbReference>
<evidence type="ECO:0000256" key="1">
    <source>
        <dbReference type="SAM" id="MobiDB-lite"/>
    </source>
</evidence>
<feature type="region of interest" description="Disordered" evidence="1">
    <location>
        <begin position="176"/>
        <end position="224"/>
    </location>
</feature>
<dbReference type="AlphaFoldDB" id="A0AAU7CLE9"/>
<reference evidence="3" key="1">
    <citation type="submission" date="2024-05" db="EMBL/GenBank/DDBJ databases">
        <title>Planctomycetes of the genus Singulisphaera possess chitinolytic capabilities.</title>
        <authorList>
            <person name="Ivanova A."/>
        </authorList>
    </citation>
    <scope>NUCLEOTIDE SEQUENCE</scope>
    <source>
        <strain evidence="3">Ch08T</strain>
    </source>
</reference>
<sequence>MPRTARASAAGYCYHVLNRGNARATVFHKHGDYDAFLEMMAEASLRVPMRIIAYCLMPNHFHMALWPRDDGDLSRWMHWLLTTHVRRHLRHYHSSGHVWQGRFKAFPIQADDHLRVVLRYIERNPLRAALVERAELWRWSSLSSLGPAPTLDPGPAPRGEGWIEDVNSLTTEAECDPIRESIRRDRPLGSEMWTRDTAESLGLQSSLRDRGRPRRQGDLKRRDL</sequence>